<comment type="caution">
    <text evidence="3">The sequence shown here is derived from an EMBL/GenBank/DDBJ whole genome shotgun (WGS) entry which is preliminary data.</text>
</comment>
<evidence type="ECO:0000313" key="3">
    <source>
        <dbReference type="EMBL" id="KKS25478.1"/>
    </source>
</evidence>
<dbReference type="Pfam" id="PF03779">
    <property type="entry name" value="SPW"/>
    <property type="match status" value="1"/>
</dbReference>
<dbReference type="Proteomes" id="UP000034256">
    <property type="component" value="Unassembled WGS sequence"/>
</dbReference>
<organism evidence="3 4">
    <name type="scientific">Candidatus Wolfebacteria bacterium GW2011_GWA2_42_10</name>
    <dbReference type="NCBI Taxonomy" id="1619004"/>
    <lineage>
        <taxon>Bacteria</taxon>
        <taxon>Candidatus Wolfeibacteriota</taxon>
    </lineage>
</organism>
<feature type="domain" description="SPW repeat-containing integral membrane" evidence="2">
    <location>
        <begin position="5"/>
        <end position="50"/>
    </location>
</feature>
<keyword evidence="1" id="KW-1133">Transmembrane helix</keyword>
<name>A0A0G1AJK8_9BACT</name>
<dbReference type="EMBL" id="LCCF01000003">
    <property type="protein sequence ID" value="KKS25478.1"/>
    <property type="molecule type" value="Genomic_DNA"/>
</dbReference>
<accession>A0A0G1AJK8</accession>
<keyword evidence="1" id="KW-0812">Transmembrane</keyword>
<gene>
    <name evidence="3" type="ORF">UU85_C0003G0051</name>
</gene>
<evidence type="ECO:0000313" key="4">
    <source>
        <dbReference type="Proteomes" id="UP000034256"/>
    </source>
</evidence>
<sequence>MKSFNWVSLILGVWILISPWVLGFSALTTALWSNVIVGALVAILALWQLFGGGSSTPSMPQM</sequence>
<dbReference type="InterPro" id="IPR005530">
    <property type="entry name" value="SPW"/>
</dbReference>
<reference evidence="3 4" key="1">
    <citation type="journal article" date="2015" name="Nature">
        <title>rRNA introns, odd ribosomes, and small enigmatic genomes across a large radiation of phyla.</title>
        <authorList>
            <person name="Brown C.T."/>
            <person name="Hug L.A."/>
            <person name="Thomas B.C."/>
            <person name="Sharon I."/>
            <person name="Castelle C.J."/>
            <person name="Singh A."/>
            <person name="Wilkins M.J."/>
            <person name="Williams K.H."/>
            <person name="Banfield J.F."/>
        </authorList>
    </citation>
    <scope>NUCLEOTIDE SEQUENCE [LARGE SCALE GENOMIC DNA]</scope>
</reference>
<evidence type="ECO:0000259" key="2">
    <source>
        <dbReference type="Pfam" id="PF03779"/>
    </source>
</evidence>
<protein>
    <submittedName>
        <fullName evidence="3">SPW repeat protein</fullName>
    </submittedName>
</protein>
<dbReference type="AlphaFoldDB" id="A0A0G1AJK8"/>
<evidence type="ECO:0000256" key="1">
    <source>
        <dbReference type="SAM" id="Phobius"/>
    </source>
</evidence>
<proteinExistence type="predicted"/>
<keyword evidence="1" id="KW-0472">Membrane</keyword>
<feature type="transmembrane region" description="Helical" evidence="1">
    <location>
        <begin position="6"/>
        <end position="24"/>
    </location>
</feature>
<feature type="transmembrane region" description="Helical" evidence="1">
    <location>
        <begin position="31"/>
        <end position="50"/>
    </location>
</feature>